<dbReference type="Proteomes" id="UP001151532">
    <property type="component" value="Chromosome 17"/>
</dbReference>
<dbReference type="InterPro" id="IPR022742">
    <property type="entry name" value="Hydrolase_4"/>
</dbReference>
<comment type="caution">
    <text evidence="2">The sequence shown here is derived from an EMBL/GenBank/DDBJ whole genome shotgun (WGS) entry which is preliminary data.</text>
</comment>
<accession>A0A9Q0USE7</accession>
<dbReference type="PANTHER" id="PTHR11614">
    <property type="entry name" value="PHOSPHOLIPASE-RELATED"/>
    <property type="match status" value="1"/>
</dbReference>
<evidence type="ECO:0000313" key="2">
    <source>
        <dbReference type="EMBL" id="KAJ6734993.1"/>
    </source>
</evidence>
<dbReference type="EMBL" id="JAPFFK010000011">
    <property type="protein sequence ID" value="KAJ6734993.1"/>
    <property type="molecule type" value="Genomic_DNA"/>
</dbReference>
<dbReference type="OrthoDB" id="2498029at2759"/>
<reference evidence="2" key="1">
    <citation type="submission" date="2022-11" db="EMBL/GenBank/DDBJ databases">
        <authorList>
            <person name="Hyden B.L."/>
            <person name="Feng K."/>
            <person name="Yates T."/>
            <person name="Jawdy S."/>
            <person name="Smart L.B."/>
            <person name="Muchero W."/>
        </authorList>
    </citation>
    <scope>NUCLEOTIDE SEQUENCE</scope>
    <source>
        <tissue evidence="2">Shoot tip</tissue>
    </source>
</reference>
<reference evidence="2" key="2">
    <citation type="journal article" date="2023" name="Int. J. Mol. Sci.">
        <title>De Novo Assembly and Annotation of 11 Diverse Shrub Willow (Salix) Genomes Reveals Novel Gene Organization in Sex-Linked Regions.</title>
        <authorList>
            <person name="Hyden B."/>
            <person name="Feng K."/>
            <person name="Yates T.B."/>
            <person name="Jawdy S."/>
            <person name="Cereghino C."/>
            <person name="Smart L.B."/>
            <person name="Muchero W."/>
        </authorList>
    </citation>
    <scope>NUCLEOTIDE SEQUENCE</scope>
    <source>
        <tissue evidence="2">Shoot tip</tissue>
    </source>
</reference>
<feature type="domain" description="Serine aminopeptidase S33" evidence="1">
    <location>
        <begin position="361"/>
        <end position="438"/>
    </location>
</feature>
<dbReference type="AlphaFoldDB" id="A0A9Q0USE7"/>
<evidence type="ECO:0000259" key="1">
    <source>
        <dbReference type="Pfam" id="PF12146"/>
    </source>
</evidence>
<dbReference type="Pfam" id="PF12146">
    <property type="entry name" value="Hydrolase_4"/>
    <property type="match status" value="2"/>
</dbReference>
<proteinExistence type="predicted"/>
<protein>
    <submittedName>
        <fullName evidence="2">ALPHA/BETA-HYDROLASES SUPERFAMILY PROTEIN</fullName>
    </submittedName>
</protein>
<keyword evidence="3" id="KW-1185">Reference proteome</keyword>
<sequence length="463" mass="52420">MSLTPAKVSSGCGFFEGCASLRGKRWRRQRREKEAASMASRPVKFPEIDDELRKIIGANMDEVPARRLAREAFKDIQLGVDHILFKTPCDGLKMKESYEVNSRGLEIFTKSWLPKSSSPKAVVCFCHGYGDTCTFFVEGIARKLASSGYGFFAMDYPGYGLSEGLHGYIPSFDRLVDDVMEHYSKVKENPEFSTLPSFLFGESLGGAVALKVHLKQPNAWNGAILVAPMCKIADDMTPPWLLTQMLIGVANFLPKHKLVPQKDLAQAAFRDPKHRNLVYFLPGLHILLFTLLYENWLSNILVFCNIDILLFFPTYLPLSFSSCIRSLLYTSDVLDQTNICCVFFYSSNRSFHLMQAAYNVIAYKDKPRLKTALEMLRTTQEIERRLEQVSLPLLILHGEADIVTDPSVSKSLYEKACSSDKKLKLYKDAFHALLEGEPDEVILQVFNDIISWLDEHSRETNSC</sequence>
<dbReference type="SUPFAM" id="SSF53474">
    <property type="entry name" value="alpha/beta-Hydrolases"/>
    <property type="match status" value="1"/>
</dbReference>
<name>A0A9Q0USE7_SALPP</name>
<dbReference type="InterPro" id="IPR051044">
    <property type="entry name" value="MAG_DAG_Lipase"/>
</dbReference>
<organism evidence="2 3">
    <name type="scientific">Salix purpurea</name>
    <name type="common">Purple osier willow</name>
    <dbReference type="NCBI Taxonomy" id="77065"/>
    <lineage>
        <taxon>Eukaryota</taxon>
        <taxon>Viridiplantae</taxon>
        <taxon>Streptophyta</taxon>
        <taxon>Embryophyta</taxon>
        <taxon>Tracheophyta</taxon>
        <taxon>Spermatophyta</taxon>
        <taxon>Magnoliopsida</taxon>
        <taxon>eudicotyledons</taxon>
        <taxon>Gunneridae</taxon>
        <taxon>Pentapetalae</taxon>
        <taxon>rosids</taxon>
        <taxon>fabids</taxon>
        <taxon>Malpighiales</taxon>
        <taxon>Salicaceae</taxon>
        <taxon>Saliceae</taxon>
        <taxon>Salix</taxon>
    </lineage>
</organism>
<gene>
    <name evidence="2" type="ORF">OIU79_002131</name>
</gene>
<feature type="domain" description="Serine aminopeptidase S33" evidence="1">
    <location>
        <begin position="118"/>
        <end position="276"/>
    </location>
</feature>
<evidence type="ECO:0000313" key="3">
    <source>
        <dbReference type="Proteomes" id="UP001151532"/>
    </source>
</evidence>
<dbReference type="InterPro" id="IPR029058">
    <property type="entry name" value="AB_hydrolase_fold"/>
</dbReference>
<dbReference type="Gene3D" id="3.40.50.1820">
    <property type="entry name" value="alpha/beta hydrolase"/>
    <property type="match status" value="2"/>
</dbReference>